<dbReference type="EMBL" id="CYTW01000004">
    <property type="protein sequence ID" value="CUK08625.1"/>
    <property type="molecule type" value="Genomic_DNA"/>
</dbReference>
<organism evidence="1 2">
    <name type="scientific">Shimia thalassica</name>
    <dbReference type="NCBI Taxonomy" id="1715693"/>
    <lineage>
        <taxon>Bacteria</taxon>
        <taxon>Pseudomonadati</taxon>
        <taxon>Pseudomonadota</taxon>
        <taxon>Alphaproteobacteria</taxon>
        <taxon>Rhodobacterales</taxon>
        <taxon>Roseobacteraceae</taxon>
    </lineage>
</organism>
<dbReference type="STRING" id="1715693.PH7735_03271"/>
<sequence>MFDLEYPSMLQNKQPNRRTGRDTSSWGDSSTVYQSFEDFLKITSLETGLHSIHDGDEIIDFFYQDSESDRLAVFFHGAIKAELVNGLKLPVFSGLHIDLGMAVDRVLFSDATLASHNRMVLGWFCGNTALDLPSRIDQILLKIDEIKRYKRILMLGGSQGGFTALRATYRLPESIALVWNPQTSIERFFKQERIDNFAKFCFGVKGFAQLNPKLSEERAFDLTKLYEGGGNSNYVFYMQNLEDTQHVVDHALPFCEAINPKMEPLKIGINQITPNVVCAMGDWVGGHSLVDRDALTSVAHHLLRSEKSNAELFASDDLSKTLPDSFTAHQVTHPKSVQAVIADEIASKQEKFSGRVAFSDRERVGFREILESVKPEWYLEYGSGGSYRIAKAVGFKHITSVDSDKSRIDRFLEQHLEKVAEDCEQVQFLHADIGKVDEAGFPVHLKSCPSWPRYCTLPWHVRPKGATSPSLVFVNGPFALSCCLHTAMRLSLLGRPSESVVILRGLHRNGTAHETLMKYFDFGPRIDGLCALRVKKDCDQEDLLQDFAESVLTSH</sequence>
<accession>A0A0P1IEL7</accession>
<protein>
    <submittedName>
        <fullName evidence="1">Uncharacterized protein</fullName>
    </submittedName>
</protein>
<dbReference type="AlphaFoldDB" id="A0A0P1IEL7"/>
<evidence type="ECO:0000313" key="2">
    <source>
        <dbReference type="Proteomes" id="UP000051870"/>
    </source>
</evidence>
<keyword evidence="2" id="KW-1185">Reference proteome</keyword>
<dbReference type="Proteomes" id="UP000051870">
    <property type="component" value="Unassembled WGS sequence"/>
</dbReference>
<reference evidence="2" key="1">
    <citation type="submission" date="2015-09" db="EMBL/GenBank/DDBJ databases">
        <authorList>
            <person name="Rodrigo-Torres Lidia"/>
            <person name="Arahal R.David."/>
        </authorList>
    </citation>
    <scope>NUCLEOTIDE SEQUENCE [LARGE SCALE GENOMIC DNA]</scope>
    <source>
        <strain evidence="2">CECT 7735</strain>
    </source>
</reference>
<proteinExistence type="predicted"/>
<gene>
    <name evidence="1" type="ORF">PH7735_03271</name>
</gene>
<dbReference type="InterPro" id="IPR029063">
    <property type="entry name" value="SAM-dependent_MTases_sf"/>
</dbReference>
<dbReference type="Gene3D" id="3.40.50.150">
    <property type="entry name" value="Vaccinia Virus protein VP39"/>
    <property type="match status" value="1"/>
</dbReference>
<name>A0A0P1IEL7_9RHOB</name>
<evidence type="ECO:0000313" key="1">
    <source>
        <dbReference type="EMBL" id="CUK08625.1"/>
    </source>
</evidence>